<proteinExistence type="predicted"/>
<keyword evidence="3" id="KW-1185">Reference proteome</keyword>
<dbReference type="Proteomes" id="UP000886520">
    <property type="component" value="Chromosome 1"/>
</dbReference>
<protein>
    <submittedName>
        <fullName evidence="2">Uncharacterized protein</fullName>
    </submittedName>
</protein>
<dbReference type="AlphaFoldDB" id="A0A9D4VCU6"/>
<dbReference type="EMBL" id="JABFUD020000001">
    <property type="protein sequence ID" value="KAI5083893.1"/>
    <property type="molecule type" value="Genomic_DNA"/>
</dbReference>
<reference evidence="2" key="1">
    <citation type="submission" date="2021-01" db="EMBL/GenBank/DDBJ databases">
        <title>Adiantum capillus-veneris genome.</title>
        <authorList>
            <person name="Fang Y."/>
            <person name="Liao Q."/>
        </authorList>
    </citation>
    <scope>NUCLEOTIDE SEQUENCE</scope>
    <source>
        <strain evidence="2">H3</strain>
        <tissue evidence="2">Leaf</tissue>
    </source>
</reference>
<evidence type="ECO:0000313" key="2">
    <source>
        <dbReference type="EMBL" id="KAI5083893.1"/>
    </source>
</evidence>
<feature type="region of interest" description="Disordered" evidence="1">
    <location>
        <begin position="31"/>
        <end position="63"/>
    </location>
</feature>
<accession>A0A9D4VCU6</accession>
<evidence type="ECO:0000256" key="1">
    <source>
        <dbReference type="SAM" id="MobiDB-lite"/>
    </source>
</evidence>
<organism evidence="2 3">
    <name type="scientific">Adiantum capillus-veneris</name>
    <name type="common">Maidenhair fern</name>
    <dbReference type="NCBI Taxonomy" id="13818"/>
    <lineage>
        <taxon>Eukaryota</taxon>
        <taxon>Viridiplantae</taxon>
        <taxon>Streptophyta</taxon>
        <taxon>Embryophyta</taxon>
        <taxon>Tracheophyta</taxon>
        <taxon>Polypodiopsida</taxon>
        <taxon>Polypodiidae</taxon>
        <taxon>Polypodiales</taxon>
        <taxon>Pteridineae</taxon>
        <taxon>Pteridaceae</taxon>
        <taxon>Vittarioideae</taxon>
        <taxon>Adiantum</taxon>
    </lineage>
</organism>
<name>A0A9D4VCU6_ADICA</name>
<comment type="caution">
    <text evidence="2">The sequence shown here is derived from an EMBL/GenBank/DDBJ whole genome shotgun (WGS) entry which is preliminary data.</text>
</comment>
<evidence type="ECO:0000313" key="3">
    <source>
        <dbReference type="Proteomes" id="UP000886520"/>
    </source>
</evidence>
<sequence length="465" mass="51340">MVVSSSAGSPQNSSFEEIAAGKRCRHALLQGSPADYPVGSVGKGYSPPGEECAQEPSSSQQELPWPAHELGKATASFFEVGQSSAAQNVVDTGKLLDKGKSLLVKETLPLFMISDIDEYSKAFSIEGKILNWYGTYRSISPRQKKNARYFKFDIVDADFIDTITVVLVDPFIETYTKELKMGLLVRIDCPLVRAKTITMLAFYPETKISTFIADTAIPETTSPRPSLATLAFVVLQSCNFHQRIGTTFGDLVVADGPTLDDKAVVSFVNSRKHDYDRVMAQMAREDIVMFVTRNIGHFVGKVRTLSVLDVTTLAPVRGSRLKEELTTAFHRQCEILGYNREVVGTLRFVNFNRALLHSQCSVCDSPKVKKVEGRLCCSLCDKDHVINTTLRLEAQIRSSIDRRVVAVQVSGSMVDRLLGLPTSFKVVYMESISEARDILSTFVVEGVFKIGTNGSMISFTPLLET</sequence>
<gene>
    <name evidence="2" type="ORF">GOP47_0000062</name>
</gene>